<dbReference type="FunFam" id="1.20.58.100:FF:000001">
    <property type="entry name" value="Succinate dehydrogenase flavoprotein subunit (SdhA)"/>
    <property type="match status" value="1"/>
</dbReference>
<dbReference type="GO" id="GO:0050660">
    <property type="term" value="F:flavin adenine dinucleotide binding"/>
    <property type="evidence" value="ECO:0007669"/>
    <property type="project" value="InterPro"/>
</dbReference>
<dbReference type="GeneID" id="5478879"/>
<gene>
    <name evidence="18" type="ORF">BBOV_IV007210</name>
</gene>
<name>A7ARA8_BABBO</name>
<feature type="binding site" evidence="13">
    <location>
        <begin position="428"/>
        <end position="429"/>
    </location>
    <ligand>
        <name>FAD</name>
        <dbReference type="ChEBI" id="CHEBI:57692"/>
    </ligand>
</feature>
<dbReference type="Gene3D" id="3.90.700.10">
    <property type="entry name" value="Succinate dehydrogenase/fumarate reductase flavoprotein, catalytic domain"/>
    <property type="match status" value="1"/>
</dbReference>
<accession>A7ARA8</accession>
<dbReference type="Gene3D" id="1.20.58.100">
    <property type="entry name" value="Fumarate reductase/succinate dehydrogenase flavoprotein-like, C-terminal domain"/>
    <property type="match status" value="1"/>
</dbReference>
<evidence type="ECO:0000256" key="2">
    <source>
        <dbReference type="ARBA" id="ARBA00008040"/>
    </source>
</evidence>
<reference evidence="19" key="2">
    <citation type="journal article" date="2020" name="Data Brief">
        <title>Transcriptome dataset of Babesia bovis life stages within vertebrate and invertebrate hosts.</title>
        <authorList>
            <person name="Ueti M.W."/>
            <person name="Johnson W.C."/>
            <person name="Kappmeyer L.S."/>
            <person name="Herndon D.R."/>
            <person name="Mousel M.R."/>
            <person name="Reif K.E."/>
            <person name="Taus N.S."/>
            <person name="Ifeonu O.O."/>
            <person name="Silva J.C."/>
            <person name="Suarez C.E."/>
            <person name="Brayton K.A."/>
        </authorList>
    </citation>
    <scope>NUCLEOTIDE SEQUENCE [LARGE SCALE GENOMIC DNA]</scope>
</reference>
<dbReference type="AlphaFoldDB" id="A7ARA8"/>
<keyword evidence="15" id="KW-0809">Transit peptide</keyword>
<comment type="function">
    <text evidence="15">Flavoprotein (FP) subunit of succinate dehydrogenase (SDH) that is involved in complex II of the mitochondrial electron transport chain and is responsible for transferring electrons from succinate to ubiquinone (coenzyme Q).</text>
</comment>
<dbReference type="OMA" id="PTGIWRM"/>
<organism evidence="18 19">
    <name type="scientific">Babesia bovis</name>
    <dbReference type="NCBI Taxonomy" id="5865"/>
    <lineage>
        <taxon>Eukaryota</taxon>
        <taxon>Sar</taxon>
        <taxon>Alveolata</taxon>
        <taxon>Apicomplexa</taxon>
        <taxon>Aconoidasida</taxon>
        <taxon>Piroplasmida</taxon>
        <taxon>Babesiidae</taxon>
        <taxon>Babesia</taxon>
    </lineage>
</organism>
<dbReference type="InterPro" id="IPR036188">
    <property type="entry name" value="FAD/NAD-bd_sf"/>
</dbReference>
<comment type="cofactor">
    <cofactor evidence="13">
        <name>FAD</name>
        <dbReference type="ChEBI" id="CHEBI:57692"/>
    </cofactor>
    <text evidence="13">Flavinylated by SdhE, about 5% flavinylation occurs in the absence of SdhE.</text>
</comment>
<dbReference type="PANTHER" id="PTHR11632">
    <property type="entry name" value="SUCCINATE DEHYDROGENASE 2 FLAVOPROTEIN SUBUNIT"/>
    <property type="match status" value="1"/>
</dbReference>
<proteinExistence type="inferred from homology"/>
<dbReference type="STRING" id="5865.A7ARA8"/>
<dbReference type="SUPFAM" id="SSF46977">
    <property type="entry name" value="Succinate dehydrogenase/fumarate reductase flavoprotein C-terminal domain"/>
    <property type="match status" value="1"/>
</dbReference>
<feature type="domain" description="FAD-dependent oxidoreductase 2 FAD-binding" evidence="16">
    <location>
        <begin position="38"/>
        <end position="429"/>
    </location>
</feature>
<dbReference type="KEGG" id="bbo:BBOV_IV007210"/>
<dbReference type="InterPro" id="IPR015939">
    <property type="entry name" value="Fum_Rdtase/Succ_DH_flav-like_C"/>
</dbReference>
<evidence type="ECO:0000256" key="1">
    <source>
        <dbReference type="ARBA" id="ARBA00004170"/>
    </source>
</evidence>
<feature type="binding site" evidence="12">
    <location>
        <position position="283"/>
    </location>
    <ligand>
        <name>substrate</name>
    </ligand>
</feature>
<dbReference type="SUPFAM" id="SSF51905">
    <property type="entry name" value="FAD/NAD(P)-binding domain"/>
    <property type="match status" value="1"/>
</dbReference>
<dbReference type="InterPro" id="IPR003953">
    <property type="entry name" value="FAD-dep_OxRdtase_2_FAD-bd"/>
</dbReference>
<protein>
    <recommendedName>
        <fullName evidence="15">Succinate dehydrogenase [ubiquinone] flavoprotein subunit, mitochondrial</fullName>
        <ecNumber evidence="15">1.3.5.1</ecNumber>
    </recommendedName>
</protein>
<dbReference type="UniPathway" id="UPA00223">
    <property type="reaction ID" value="UER01006"/>
</dbReference>
<dbReference type="FunFam" id="3.90.700.10:FF:000001">
    <property type="entry name" value="Mitochondrial succinate dehydrogenase flavoprotein subunit"/>
    <property type="match status" value="1"/>
</dbReference>
<dbReference type="InterPro" id="IPR011281">
    <property type="entry name" value="Succ_DH_flav_su_fwd"/>
</dbReference>
<evidence type="ECO:0000256" key="7">
    <source>
        <dbReference type="ARBA" id="ARBA00022982"/>
    </source>
</evidence>
<dbReference type="GO" id="GO:0008177">
    <property type="term" value="F:succinate dehydrogenase (quinone) activity"/>
    <property type="evidence" value="ECO:0007669"/>
    <property type="project" value="UniProtKB-EC"/>
</dbReference>
<keyword evidence="9 15" id="KW-0472">Membrane</keyword>
<dbReference type="EC" id="1.3.5.1" evidence="15"/>
<evidence type="ECO:0000256" key="15">
    <source>
        <dbReference type="RuleBase" id="RU362051"/>
    </source>
</evidence>
<keyword evidence="6 13" id="KW-0274">FAD</keyword>
<evidence type="ECO:0000256" key="12">
    <source>
        <dbReference type="PIRSR" id="PIRSR611281-2"/>
    </source>
</evidence>
<keyword evidence="19" id="KW-1185">Reference proteome</keyword>
<dbReference type="InterPro" id="IPR030664">
    <property type="entry name" value="SdhA/FrdA/AprA"/>
</dbReference>
<keyword evidence="4 15" id="KW-0816">Tricarboxylic acid cycle</keyword>
<dbReference type="Proteomes" id="UP000002173">
    <property type="component" value="Unassembled WGS sequence"/>
</dbReference>
<dbReference type="PIRSF" id="PIRSF000171">
    <property type="entry name" value="SDHA_APRA_LASPO"/>
    <property type="match status" value="1"/>
</dbReference>
<dbReference type="InParanoid" id="A7ARA8"/>
<evidence type="ECO:0000256" key="5">
    <source>
        <dbReference type="ARBA" id="ARBA00022630"/>
    </source>
</evidence>
<dbReference type="FunCoup" id="A7ARA8">
    <property type="interactions" value="174"/>
</dbReference>
<comment type="pathway">
    <text evidence="15">Carbohydrate metabolism; tricarboxylic acid cycle; fumarate from succinate (eukaryal route): step 1/1.</text>
</comment>
<evidence type="ECO:0000256" key="6">
    <source>
        <dbReference type="ARBA" id="ARBA00022827"/>
    </source>
</evidence>
<dbReference type="RefSeq" id="XP_001610645.1">
    <property type="nucleotide sequence ID" value="XM_001610595.1"/>
</dbReference>
<feature type="domain" description="Fumarate reductase/succinate dehydrogenase flavoprotein-like C-terminal" evidence="17">
    <location>
        <begin position="489"/>
        <end position="624"/>
    </location>
</feature>
<evidence type="ECO:0000259" key="16">
    <source>
        <dbReference type="Pfam" id="PF00890"/>
    </source>
</evidence>
<feature type="binding site" evidence="13">
    <location>
        <position position="250"/>
    </location>
    <ligand>
        <name>FAD</name>
        <dbReference type="ChEBI" id="CHEBI:57692"/>
    </ligand>
</feature>
<dbReference type="NCBIfam" id="TIGR01816">
    <property type="entry name" value="sdhA_forward"/>
    <property type="match status" value="1"/>
</dbReference>
<feature type="binding site" evidence="13">
    <location>
        <begin position="66"/>
        <end position="81"/>
    </location>
    <ligand>
        <name>FAD</name>
        <dbReference type="ChEBI" id="CHEBI:57692"/>
    </ligand>
</feature>
<keyword evidence="3 15" id="KW-0813">Transport</keyword>
<dbReference type="Pfam" id="PF02910">
    <property type="entry name" value="Succ_DH_flav_C"/>
    <property type="match status" value="1"/>
</dbReference>
<sequence>MFSNLGIINKLSKFGRKFSSEAVSRNISGHTVVEHTYDAVIVGAGGAGLRAALELSSTGYKTACVSKLFPTRSHTVAAQGGINAALGNMTEDDWRWHAYDTVKGSDWLGDQDAIHYMCKEAPQAVIELENYGLPFSRTEEGKIYQRAFGGQSLKFGKGGQAYRCAAAADRTGHAMLHTLYGQSLAKKCQFFIEYFLLDLLHDNGQVVGCICMRMSNGEIHVFKTNHVILATGGYGRCYFSCTSAHMCTGDGNAAVSRAGFPLQDMEFVQFHPTGIYPAGCLITEGCRGEGGILRNVEGEPFMSRYAPVAKDLASRDVVSRAMTCEILEGRGCGPNKDHIYLDLTHLSDEVFREKLPGITETAKIFAGVDARKQYIPVLPTVHYNMGGIPTNWRAEAINRDNSKIPGLYAAGETACASVHGANRLGANSLLDIVVFGKRAALSVMESSKPGDATKASEKAIQNAVDATIDKITKILATASKDGIPTSEIRLEMQKAMQDNVAVFRDGERLQKGVKMIRDCVDKFKDVKINDTSPAFNTDLYETLELENLLIQAMQTVASAEARKESRGAHSREDYPKRDDENWRKHTLSYFDSNDLKDVKLAYRAVIDATLGDDMETIPPFERTY</sequence>
<dbReference type="Pfam" id="PF00890">
    <property type="entry name" value="FAD_binding_2"/>
    <property type="match status" value="1"/>
</dbReference>
<dbReference type="EMBL" id="AAXT01000002">
    <property type="protein sequence ID" value="EDO07077.1"/>
    <property type="molecule type" value="Genomic_DNA"/>
</dbReference>
<evidence type="ECO:0000256" key="9">
    <source>
        <dbReference type="ARBA" id="ARBA00023136"/>
    </source>
</evidence>
<reference evidence="18 19" key="1">
    <citation type="journal article" date="2007" name="PLoS Pathog.">
        <title>Genome sequence of Babesia bovis and comparative analysis of apicomplexan hemoprotozoa.</title>
        <authorList>
            <person name="Brayton K.A."/>
            <person name="Lau A.O.T."/>
            <person name="Herndon D.R."/>
            <person name="Hannick L."/>
            <person name="Kappmeyer L.S."/>
            <person name="Berens S.J."/>
            <person name="Bidwell S.L."/>
            <person name="Brown W.C."/>
            <person name="Crabtree J."/>
            <person name="Fadrosh D."/>
            <person name="Feldblum T."/>
            <person name="Forberger H.A."/>
            <person name="Haas B.J."/>
            <person name="Howell J.M."/>
            <person name="Khouri H."/>
            <person name="Koo H."/>
            <person name="Mann D.J."/>
            <person name="Norimine J."/>
            <person name="Paulsen I.T."/>
            <person name="Radune D."/>
            <person name="Ren Q."/>
            <person name="Smith R.K. Jr."/>
            <person name="Suarez C.E."/>
            <person name="White O."/>
            <person name="Wortman J.R."/>
            <person name="Knowles D.P. Jr."/>
            <person name="McElwain T.F."/>
            <person name="Nene V.M."/>
        </authorList>
    </citation>
    <scope>NUCLEOTIDE SEQUENCE [LARGE SCALE GENOMIC DNA]</scope>
    <source>
        <strain evidence="18">T2Bo</strain>
    </source>
</reference>
<evidence type="ECO:0000256" key="14">
    <source>
        <dbReference type="PIRSR" id="PIRSR611281-4"/>
    </source>
</evidence>
<keyword evidence="5 13" id="KW-0285">Flavoprotein</keyword>
<reference evidence="19" key="3">
    <citation type="journal article" date="2021" name="Int. J. Parasitol.">
        <title>Comparative analysis of gene expression between Babesia bovis blood stages and kinetes allowed by improved genome annotation.</title>
        <authorList>
            <person name="Ueti M.W."/>
            <person name="Johnson W.C."/>
            <person name="Kappmeyer L.S."/>
            <person name="Herndon D.R."/>
            <person name="Mousel M.R."/>
            <person name="Reif K.E."/>
            <person name="Taus N.S."/>
            <person name="Ifeonu O.O."/>
            <person name="Silva J.C."/>
            <person name="Suarez C.E."/>
            <person name="Brayton K.A."/>
        </authorList>
    </citation>
    <scope>NUCLEOTIDE SEQUENCE [LARGE SCALE GENOMIC DNA]</scope>
</reference>
<evidence type="ECO:0000256" key="13">
    <source>
        <dbReference type="PIRSR" id="PIRSR611281-3"/>
    </source>
</evidence>
<dbReference type="PROSITE" id="PS00504">
    <property type="entry name" value="FRD_SDH_FAD_BINDING"/>
    <property type="match status" value="1"/>
</dbReference>
<feature type="active site" description="Proton acceptor" evidence="11">
    <location>
        <position position="315"/>
    </location>
</feature>
<feature type="binding site" evidence="13">
    <location>
        <position position="412"/>
    </location>
    <ligand>
        <name>FAD</name>
        <dbReference type="ChEBI" id="CHEBI:57692"/>
    </ligand>
</feature>
<dbReference type="InterPro" id="IPR003952">
    <property type="entry name" value="FRD_SDH_FAD_BS"/>
</dbReference>
<keyword evidence="7 15" id="KW-0249">Electron transport</keyword>
<dbReference type="VEuPathDB" id="PiroplasmaDB:BBOV_IV007210"/>
<dbReference type="InterPro" id="IPR027477">
    <property type="entry name" value="Succ_DH/fumarate_Rdtase_cat_sf"/>
</dbReference>
<feature type="modified residue" description="Tele-8alpha-FAD histidine" evidence="14">
    <location>
        <position position="74"/>
    </location>
</feature>
<dbReference type="GO" id="GO:0006099">
    <property type="term" value="P:tricarboxylic acid cycle"/>
    <property type="evidence" value="ECO:0007669"/>
    <property type="project" value="UniProtKB-UniPathway"/>
</dbReference>
<dbReference type="Gene3D" id="3.50.50.60">
    <property type="entry name" value="FAD/NAD(P)-binding domain"/>
    <property type="match status" value="1"/>
</dbReference>
<feature type="binding site" evidence="12">
    <location>
        <position position="271"/>
    </location>
    <ligand>
        <name>substrate</name>
    </ligand>
</feature>
<dbReference type="GO" id="GO:0009055">
    <property type="term" value="F:electron transfer activity"/>
    <property type="evidence" value="ECO:0007669"/>
    <property type="project" value="TreeGrafter"/>
</dbReference>
<dbReference type="eggNOG" id="KOG2403">
    <property type="taxonomic scope" value="Eukaryota"/>
</dbReference>
<evidence type="ECO:0000259" key="17">
    <source>
        <dbReference type="Pfam" id="PF02910"/>
    </source>
</evidence>
<keyword evidence="8 15" id="KW-0560">Oxidoreductase</keyword>
<evidence type="ECO:0000256" key="11">
    <source>
        <dbReference type="PIRSR" id="PIRSR000171-1"/>
    </source>
</evidence>
<evidence type="ECO:0000256" key="8">
    <source>
        <dbReference type="ARBA" id="ARBA00023002"/>
    </source>
</evidence>
<feature type="binding site" evidence="12">
    <location>
        <position position="382"/>
    </location>
    <ligand>
        <name>substrate</name>
    </ligand>
</feature>
<dbReference type="InterPro" id="IPR014006">
    <property type="entry name" value="Succ_Dhase_FrdA_Gneg"/>
</dbReference>
<dbReference type="GO" id="GO:0006121">
    <property type="term" value="P:mitochondrial electron transport, succinate to ubiquinone"/>
    <property type="evidence" value="ECO:0007669"/>
    <property type="project" value="TreeGrafter"/>
</dbReference>
<dbReference type="SUPFAM" id="SSF56425">
    <property type="entry name" value="Succinate dehydrogenase/fumarate reductase flavoprotein, catalytic domain"/>
    <property type="match status" value="1"/>
</dbReference>
<comment type="caution">
    <text evidence="18">The sequence shown here is derived from an EMBL/GenBank/DDBJ whole genome shotgun (WGS) entry which is preliminary data.</text>
</comment>
<dbReference type="NCBIfam" id="TIGR01812">
    <property type="entry name" value="sdhA_frdA_Gneg"/>
    <property type="match status" value="1"/>
</dbReference>
<evidence type="ECO:0000256" key="4">
    <source>
        <dbReference type="ARBA" id="ARBA00022532"/>
    </source>
</evidence>
<dbReference type="InterPro" id="IPR037099">
    <property type="entry name" value="Fum_R/Succ_DH_flav-like_C_sf"/>
</dbReference>
<feature type="binding site" evidence="12">
    <location>
        <position position="423"/>
    </location>
    <ligand>
        <name>substrate</name>
    </ligand>
</feature>
<comment type="subcellular location">
    <subcellularLocation>
        <location evidence="1">Membrane</location>
        <topology evidence="1">Peripheral membrane protein</topology>
    </subcellularLocation>
    <subcellularLocation>
        <location evidence="15">Mitochondrion inner membrane</location>
        <topology evidence="15">Peripheral membrane protein</topology>
        <orientation evidence="15">Matrix side</orientation>
    </subcellularLocation>
</comment>
<evidence type="ECO:0000256" key="10">
    <source>
        <dbReference type="ARBA" id="ARBA00049220"/>
    </source>
</evidence>
<feature type="binding site" evidence="13">
    <location>
        <begin position="43"/>
        <end position="48"/>
    </location>
    <ligand>
        <name>FAD</name>
        <dbReference type="ChEBI" id="CHEBI:57692"/>
    </ligand>
</feature>
<evidence type="ECO:0000313" key="19">
    <source>
        <dbReference type="Proteomes" id="UP000002173"/>
    </source>
</evidence>
<evidence type="ECO:0000256" key="3">
    <source>
        <dbReference type="ARBA" id="ARBA00022448"/>
    </source>
</evidence>
<dbReference type="PANTHER" id="PTHR11632:SF51">
    <property type="entry name" value="SUCCINATE DEHYDROGENASE [UBIQUINONE] FLAVOPROTEIN SUBUNIT, MITOCHONDRIAL"/>
    <property type="match status" value="1"/>
</dbReference>
<comment type="similarity">
    <text evidence="2 15">Belongs to the FAD-dependent oxidoreductase 2 family. FRD/SDH subfamily.</text>
</comment>
<dbReference type="FunFam" id="4.10.80.40:FF:000002">
    <property type="entry name" value="Succinate dehydrogenase [ubiquinone] flavoprotein subunit, mitochondrial"/>
    <property type="match status" value="1"/>
</dbReference>
<comment type="catalytic activity">
    <reaction evidence="10 15">
        <text>a quinone + succinate = fumarate + a quinol</text>
        <dbReference type="Rhea" id="RHEA:40523"/>
        <dbReference type="ChEBI" id="CHEBI:24646"/>
        <dbReference type="ChEBI" id="CHEBI:29806"/>
        <dbReference type="ChEBI" id="CHEBI:30031"/>
        <dbReference type="ChEBI" id="CHEBI:132124"/>
        <dbReference type="EC" id="1.3.5.1"/>
    </reaction>
</comment>
<dbReference type="Gene3D" id="4.10.80.40">
    <property type="entry name" value="succinate dehydrogenase protein domain"/>
    <property type="match status" value="1"/>
</dbReference>
<dbReference type="GO" id="GO:0005743">
    <property type="term" value="C:mitochondrial inner membrane"/>
    <property type="evidence" value="ECO:0007669"/>
    <property type="project" value="UniProtKB-SubCell"/>
</dbReference>
<evidence type="ECO:0000313" key="18">
    <source>
        <dbReference type="EMBL" id="EDO07077.1"/>
    </source>
</evidence>